<dbReference type="PROSITE" id="PS50157">
    <property type="entry name" value="ZINC_FINGER_C2H2_2"/>
    <property type="match status" value="9"/>
</dbReference>
<dbReference type="PANTHER" id="PTHR23235:SF178">
    <property type="entry name" value="C2H2-TYPE DOMAIN-CONTAINING PROTEIN-RELATED"/>
    <property type="match status" value="1"/>
</dbReference>
<dbReference type="SUPFAM" id="SSF57667">
    <property type="entry name" value="beta-beta-alpha zinc fingers"/>
    <property type="match status" value="5"/>
</dbReference>
<comment type="subcellular location">
    <subcellularLocation>
        <location evidence="1">Nucleus</location>
    </subcellularLocation>
</comment>
<evidence type="ECO:0000259" key="9">
    <source>
        <dbReference type="PROSITE" id="PS50157"/>
    </source>
</evidence>
<dbReference type="GO" id="GO:0000981">
    <property type="term" value="F:DNA-binding transcription factor activity, RNA polymerase II-specific"/>
    <property type="evidence" value="ECO:0007669"/>
    <property type="project" value="TreeGrafter"/>
</dbReference>
<gene>
    <name evidence="12" type="primary">LOC114511121</name>
</gene>
<dbReference type="PANTHER" id="PTHR23235">
    <property type="entry name" value="KRUEPPEL-LIKE TRANSCRIPTION FACTOR"/>
    <property type="match status" value="1"/>
</dbReference>
<dbReference type="FunFam" id="3.30.160.60:FF:000459">
    <property type="entry name" value="Zinc finger with KRAB and SCAN domains 1"/>
    <property type="match status" value="1"/>
</dbReference>
<feature type="domain" description="C2H2-type" evidence="9">
    <location>
        <begin position="266"/>
        <end position="298"/>
    </location>
</feature>
<feature type="domain" description="C2H2-type" evidence="9">
    <location>
        <begin position="299"/>
        <end position="326"/>
    </location>
</feature>
<dbReference type="PROSITE" id="PS50805">
    <property type="entry name" value="KRAB"/>
    <property type="match status" value="1"/>
</dbReference>
<feature type="domain" description="C2H2-type" evidence="9">
    <location>
        <begin position="439"/>
        <end position="466"/>
    </location>
</feature>
<dbReference type="GO" id="GO:0005634">
    <property type="term" value="C:nucleus"/>
    <property type="evidence" value="ECO:0007669"/>
    <property type="project" value="UniProtKB-SubCell"/>
</dbReference>
<sequence>MFPGLSSFVVCEYHSGQMADGCYGLGYKKNLSLLLTWVLVYRNKTFSVLEGRSARFGRSSVPDLRYLTTASWEAQRHRRKHIPELPVFASELEKMTKAQALLSFEDVAVGFTWEEWRLLDPAQKDLYRDVMLENYSNLLSVGYQSSNSDSLFWLEQGGPRWIAEEAAHSPACPEEVWESDHTQRHPENQSEIKTLERCQQSYALGNNFNLYKSLVSLTARHIKFGSHYKNLKSRLGFVNQKRTYARKDSDEFIGYGKPSLYIPHDKTCTEIKYYGCVKPSSTKSQLSDHQKTYPGEKPHECIECGKVFTRKAQLIRHQKTERGEKPHGCSECGKTFMRKIQLIEHQRTHTGERPHECKECGKAFARKSQLMVHQRTHTGEKPYVCSECGKAFSRKCLVSRHQRSHTGEKLYGCSVCRKAFSQKAYLIAHQRLHTGEKPYKCSECERTFFFKSDLTKHQRIHTGEKPYECSQCEKAFRSKSKLIQHQRTHSGERPYACTECGKAFAHMSVLIKHKKTHTREKAANSLMVEKASSGSHSSLYMSELLQEQNSMNTVPVEMSSATQTLLSIGELIGNRNVIVKQPFPRSQALVDNQEFAQGTSLANAVSVTTPSVINYVFCVTDIV</sequence>
<dbReference type="InterPro" id="IPR036236">
    <property type="entry name" value="Znf_C2H2_sf"/>
</dbReference>
<dbReference type="FunFam" id="3.30.160.60:FF:000139">
    <property type="entry name" value="zinc finger protein 1 homolog"/>
    <property type="match status" value="1"/>
</dbReference>
<dbReference type="Pfam" id="PF13912">
    <property type="entry name" value="zf-C2H2_6"/>
    <property type="match status" value="1"/>
</dbReference>
<evidence type="ECO:0000256" key="2">
    <source>
        <dbReference type="ARBA" id="ARBA00022723"/>
    </source>
</evidence>
<keyword evidence="2" id="KW-0479">Metal-binding</keyword>
<evidence type="ECO:0000256" key="3">
    <source>
        <dbReference type="ARBA" id="ARBA00022737"/>
    </source>
</evidence>
<dbReference type="InParanoid" id="A0A7E6CSP7"/>
<dbReference type="InterPro" id="IPR036051">
    <property type="entry name" value="KRAB_dom_sf"/>
</dbReference>
<feature type="domain" description="C2H2-type" evidence="9">
    <location>
        <begin position="467"/>
        <end position="494"/>
    </location>
</feature>
<keyword evidence="11" id="KW-1185">Reference proteome</keyword>
<dbReference type="Pfam" id="PF01352">
    <property type="entry name" value="KRAB"/>
    <property type="match status" value="1"/>
</dbReference>
<dbReference type="AlphaFoldDB" id="A0A7E6CSP7"/>
<accession>A0A7E6CSP7</accession>
<keyword evidence="7" id="KW-0539">Nucleus</keyword>
<dbReference type="SUPFAM" id="SSF109640">
    <property type="entry name" value="KRAB domain (Kruppel-associated box)"/>
    <property type="match status" value="1"/>
</dbReference>
<proteinExistence type="predicted"/>
<feature type="domain" description="C2H2-type" evidence="9">
    <location>
        <begin position="383"/>
        <end position="410"/>
    </location>
</feature>
<dbReference type="FunFam" id="3.30.160.60:FF:001157">
    <property type="entry name" value="Zinc finger protein 793"/>
    <property type="match status" value="1"/>
</dbReference>
<feature type="domain" description="KRAB" evidence="10">
    <location>
        <begin position="102"/>
        <end position="173"/>
    </location>
</feature>
<dbReference type="InterPro" id="IPR001909">
    <property type="entry name" value="KRAB"/>
</dbReference>
<evidence type="ECO:0000256" key="8">
    <source>
        <dbReference type="PROSITE-ProRule" id="PRU00042"/>
    </source>
</evidence>
<evidence type="ECO:0000256" key="4">
    <source>
        <dbReference type="ARBA" id="ARBA00022771"/>
    </source>
</evidence>
<organism evidence="11 12">
    <name type="scientific">Phyllostomus discolor</name>
    <name type="common">pale spear-nosed bat</name>
    <dbReference type="NCBI Taxonomy" id="89673"/>
    <lineage>
        <taxon>Eukaryota</taxon>
        <taxon>Metazoa</taxon>
        <taxon>Chordata</taxon>
        <taxon>Craniata</taxon>
        <taxon>Vertebrata</taxon>
        <taxon>Euteleostomi</taxon>
        <taxon>Mammalia</taxon>
        <taxon>Eutheria</taxon>
        <taxon>Laurasiatheria</taxon>
        <taxon>Chiroptera</taxon>
        <taxon>Yangochiroptera</taxon>
        <taxon>Phyllostomidae</taxon>
        <taxon>Phyllostominae</taxon>
        <taxon>Phyllostomus</taxon>
    </lineage>
</organism>
<evidence type="ECO:0000313" key="12">
    <source>
        <dbReference type="RefSeq" id="XP_035869129.1"/>
    </source>
</evidence>
<feature type="domain" description="C2H2-type" evidence="9">
    <location>
        <begin position="411"/>
        <end position="438"/>
    </location>
</feature>
<evidence type="ECO:0000256" key="5">
    <source>
        <dbReference type="ARBA" id="ARBA00022833"/>
    </source>
</evidence>
<dbReference type="FunFam" id="3.30.160.60:FF:002343">
    <property type="entry name" value="Zinc finger protein 33A"/>
    <property type="match status" value="3"/>
</dbReference>
<dbReference type="SMART" id="SM00349">
    <property type="entry name" value="KRAB"/>
    <property type="match status" value="1"/>
</dbReference>
<protein>
    <submittedName>
        <fullName evidence="12">Zinc finger protein 577-like isoform X1</fullName>
    </submittedName>
</protein>
<keyword evidence="4 8" id="KW-0863">Zinc-finger</keyword>
<keyword evidence="6" id="KW-0238">DNA-binding</keyword>
<feature type="domain" description="C2H2-type" evidence="9">
    <location>
        <begin position="495"/>
        <end position="522"/>
    </location>
</feature>
<evidence type="ECO:0000259" key="10">
    <source>
        <dbReference type="PROSITE" id="PS50805"/>
    </source>
</evidence>
<dbReference type="OrthoDB" id="9523568at2759"/>
<reference evidence="12" key="1">
    <citation type="submission" date="2025-08" db="UniProtKB">
        <authorList>
            <consortium name="RefSeq"/>
        </authorList>
    </citation>
    <scope>IDENTIFICATION</scope>
    <source>
        <tissue evidence="12">Muscle</tissue>
    </source>
</reference>
<dbReference type="GeneID" id="114511121"/>
<evidence type="ECO:0000256" key="1">
    <source>
        <dbReference type="ARBA" id="ARBA00004123"/>
    </source>
</evidence>
<dbReference type="Gene3D" id="3.30.160.60">
    <property type="entry name" value="Classic Zinc Finger"/>
    <property type="match status" value="8"/>
</dbReference>
<dbReference type="Gene3D" id="6.10.140.140">
    <property type="match status" value="1"/>
</dbReference>
<keyword evidence="5" id="KW-0862">Zinc</keyword>
<dbReference type="SMART" id="SM00355">
    <property type="entry name" value="ZnF_C2H2"/>
    <property type="match status" value="8"/>
</dbReference>
<dbReference type="RefSeq" id="XP_035869129.1">
    <property type="nucleotide sequence ID" value="XM_036013236.1"/>
</dbReference>
<evidence type="ECO:0000256" key="7">
    <source>
        <dbReference type="ARBA" id="ARBA00023242"/>
    </source>
</evidence>
<feature type="domain" description="C2H2-type" evidence="9">
    <location>
        <begin position="327"/>
        <end position="354"/>
    </location>
</feature>
<dbReference type="GO" id="GO:0000978">
    <property type="term" value="F:RNA polymerase II cis-regulatory region sequence-specific DNA binding"/>
    <property type="evidence" value="ECO:0007669"/>
    <property type="project" value="TreeGrafter"/>
</dbReference>
<feature type="domain" description="C2H2-type" evidence="9">
    <location>
        <begin position="355"/>
        <end position="382"/>
    </location>
</feature>
<name>A0A7E6CSP7_9CHIR</name>
<dbReference type="Proteomes" id="UP000504628">
    <property type="component" value="Chromosome 12"/>
</dbReference>
<dbReference type="FunFam" id="3.30.160.60:FF:000384">
    <property type="entry name" value="Zinc finger protein 550"/>
    <property type="match status" value="2"/>
</dbReference>
<dbReference type="CDD" id="cd07765">
    <property type="entry name" value="KRAB_A-box"/>
    <property type="match status" value="1"/>
</dbReference>
<dbReference type="Pfam" id="PF00096">
    <property type="entry name" value="zf-C2H2"/>
    <property type="match status" value="7"/>
</dbReference>
<evidence type="ECO:0000313" key="11">
    <source>
        <dbReference type="Proteomes" id="UP000504628"/>
    </source>
</evidence>
<dbReference type="GO" id="GO:0008270">
    <property type="term" value="F:zinc ion binding"/>
    <property type="evidence" value="ECO:0007669"/>
    <property type="project" value="UniProtKB-KW"/>
</dbReference>
<dbReference type="InterPro" id="IPR013087">
    <property type="entry name" value="Znf_C2H2_type"/>
</dbReference>
<dbReference type="PROSITE" id="PS00028">
    <property type="entry name" value="ZINC_FINGER_C2H2_1"/>
    <property type="match status" value="7"/>
</dbReference>
<evidence type="ECO:0000256" key="6">
    <source>
        <dbReference type="ARBA" id="ARBA00023125"/>
    </source>
</evidence>
<keyword evidence="3" id="KW-0677">Repeat</keyword>